<name>A0A261RXG9_9BORD</name>
<dbReference type="InterPro" id="IPR049492">
    <property type="entry name" value="BD-FAE-like_dom"/>
</dbReference>
<gene>
    <name evidence="3" type="ORF">CEG14_21870</name>
</gene>
<accession>A0A261RXG9</accession>
<feature type="domain" description="BD-FAE-like" evidence="2">
    <location>
        <begin position="51"/>
        <end position="229"/>
    </location>
</feature>
<dbReference type="InterPro" id="IPR029058">
    <property type="entry name" value="AB_hydrolase_fold"/>
</dbReference>
<dbReference type="InterPro" id="IPR050300">
    <property type="entry name" value="GDXG_lipolytic_enzyme"/>
</dbReference>
<evidence type="ECO:0000313" key="4">
    <source>
        <dbReference type="Proteomes" id="UP000217005"/>
    </source>
</evidence>
<evidence type="ECO:0000256" key="1">
    <source>
        <dbReference type="ARBA" id="ARBA00022801"/>
    </source>
</evidence>
<comment type="caution">
    <text evidence="3">The sequence shown here is derived from an EMBL/GenBank/DDBJ whole genome shotgun (WGS) entry which is preliminary data.</text>
</comment>
<evidence type="ECO:0000313" key="3">
    <source>
        <dbReference type="EMBL" id="OZI29270.1"/>
    </source>
</evidence>
<dbReference type="SUPFAM" id="SSF53474">
    <property type="entry name" value="alpha/beta-Hydrolases"/>
    <property type="match status" value="1"/>
</dbReference>
<dbReference type="PANTHER" id="PTHR48081:SF9">
    <property type="entry name" value="CARBOXYLESTERASE"/>
    <property type="match status" value="1"/>
</dbReference>
<organism evidence="3 4">
    <name type="scientific">Bordetella genomosp. 1</name>
    <dbReference type="NCBI Taxonomy" id="1395607"/>
    <lineage>
        <taxon>Bacteria</taxon>
        <taxon>Pseudomonadati</taxon>
        <taxon>Pseudomonadota</taxon>
        <taxon>Betaproteobacteria</taxon>
        <taxon>Burkholderiales</taxon>
        <taxon>Alcaligenaceae</taxon>
        <taxon>Bordetella</taxon>
    </lineage>
</organism>
<dbReference type="OrthoDB" id="9771666at2"/>
<reference evidence="3 4" key="1">
    <citation type="submission" date="2017-05" db="EMBL/GenBank/DDBJ databases">
        <title>Complete and WGS of Bordetella genogroups.</title>
        <authorList>
            <person name="Spilker T."/>
            <person name="LiPuma J."/>
        </authorList>
    </citation>
    <scope>NUCLEOTIDE SEQUENCE [LARGE SCALE GENOMIC DNA]</scope>
    <source>
        <strain evidence="3 4">AU17610</strain>
    </source>
</reference>
<protein>
    <submittedName>
        <fullName evidence="3">Esterase</fullName>
    </submittedName>
</protein>
<sequence>MREALIASLCLLGLPLLLAGCSPFTLLNGADGDARRVAEGVPYGSLPAQRLDVYAPPGAAGAPVVVFFYGGSWRNGSRGDYAFVGAALAGRGIVTMVADYRRYPEAVYPAFVADSAQAVAWALAHAGDYGGDPRRVFVAGHSAGAYNAAMVALDARWLRACGRAPSELAGWVGMAGPYDFLPLTSRALQQVFPYPDTPADTQPLAHVSADAPPTLLLAGRADTTVDPRRNTDGLAAALGRAGVPVRVIDYPRLGHGMLVGALARPLRWRAPVLDDLAAYVQAAPAPSGEAAGGAVLPCSDTGFPQ</sequence>
<keyword evidence="1" id="KW-0378">Hydrolase</keyword>
<dbReference type="Gene3D" id="3.40.50.1820">
    <property type="entry name" value="alpha/beta hydrolase"/>
    <property type="match status" value="1"/>
</dbReference>
<evidence type="ECO:0000259" key="2">
    <source>
        <dbReference type="Pfam" id="PF20434"/>
    </source>
</evidence>
<dbReference type="Pfam" id="PF20434">
    <property type="entry name" value="BD-FAE"/>
    <property type="match status" value="1"/>
</dbReference>
<proteinExistence type="predicted"/>
<dbReference type="AlphaFoldDB" id="A0A261RXG9"/>
<dbReference type="GO" id="GO:0016787">
    <property type="term" value="F:hydrolase activity"/>
    <property type="evidence" value="ECO:0007669"/>
    <property type="project" value="UniProtKB-KW"/>
</dbReference>
<dbReference type="RefSeq" id="WP_094828508.1">
    <property type="nucleotide sequence ID" value="NZ_NEVL01000005.1"/>
</dbReference>
<dbReference type="EMBL" id="NEVL01000005">
    <property type="protein sequence ID" value="OZI29270.1"/>
    <property type="molecule type" value="Genomic_DNA"/>
</dbReference>
<dbReference type="Proteomes" id="UP000217005">
    <property type="component" value="Unassembled WGS sequence"/>
</dbReference>
<dbReference type="PANTHER" id="PTHR48081">
    <property type="entry name" value="AB HYDROLASE SUPERFAMILY PROTEIN C4A8.06C"/>
    <property type="match status" value="1"/>
</dbReference>
<dbReference type="PROSITE" id="PS51257">
    <property type="entry name" value="PROKAR_LIPOPROTEIN"/>
    <property type="match status" value="1"/>
</dbReference>